<dbReference type="OrthoDB" id="144122at2"/>
<dbReference type="SMART" id="SM00341">
    <property type="entry name" value="HRDC"/>
    <property type="match status" value="2"/>
</dbReference>
<keyword evidence="4" id="KW-1185">Reference proteome</keyword>
<dbReference type="InterPro" id="IPR010997">
    <property type="entry name" value="HRDC-like_sf"/>
</dbReference>
<dbReference type="RefSeq" id="WP_083522448.1">
    <property type="nucleotide sequence ID" value="NZ_DF967972.1"/>
</dbReference>
<dbReference type="CDD" id="cd06142">
    <property type="entry name" value="RNaseD_exo"/>
    <property type="match status" value="1"/>
</dbReference>
<dbReference type="InterPro" id="IPR002562">
    <property type="entry name" value="3'-5'_exonuclease_dom"/>
</dbReference>
<dbReference type="InterPro" id="IPR051086">
    <property type="entry name" value="RNase_D-like"/>
</dbReference>
<dbReference type="GO" id="GO:0003676">
    <property type="term" value="F:nucleic acid binding"/>
    <property type="evidence" value="ECO:0007669"/>
    <property type="project" value="InterPro"/>
</dbReference>
<dbReference type="SUPFAM" id="SSF47819">
    <property type="entry name" value="HRDC-like"/>
    <property type="match status" value="2"/>
</dbReference>
<dbReference type="GO" id="GO:0006139">
    <property type="term" value="P:nucleobase-containing compound metabolic process"/>
    <property type="evidence" value="ECO:0007669"/>
    <property type="project" value="InterPro"/>
</dbReference>
<dbReference type="STRING" id="360412.LARV_01754"/>
<dbReference type="SUPFAM" id="SSF53098">
    <property type="entry name" value="Ribonuclease H-like"/>
    <property type="match status" value="1"/>
</dbReference>
<evidence type="ECO:0000259" key="2">
    <source>
        <dbReference type="PROSITE" id="PS50967"/>
    </source>
</evidence>
<accession>A0A0S7BK18</accession>
<dbReference type="Pfam" id="PF00570">
    <property type="entry name" value="HRDC"/>
    <property type="match status" value="2"/>
</dbReference>
<protein>
    <submittedName>
        <fullName evidence="3">Ribonuclease D</fullName>
    </submittedName>
</protein>
<dbReference type="EMBL" id="DF967972">
    <property type="protein sequence ID" value="GAP13994.1"/>
    <property type="molecule type" value="Genomic_DNA"/>
</dbReference>
<dbReference type="GO" id="GO:0000166">
    <property type="term" value="F:nucleotide binding"/>
    <property type="evidence" value="ECO:0007669"/>
    <property type="project" value="InterPro"/>
</dbReference>
<dbReference type="InterPro" id="IPR044876">
    <property type="entry name" value="HRDC_dom_sf"/>
</dbReference>
<dbReference type="Proteomes" id="UP000055060">
    <property type="component" value="Unassembled WGS sequence"/>
</dbReference>
<reference evidence="3" key="1">
    <citation type="submission" date="2015-07" db="EMBL/GenBank/DDBJ databases">
        <title>Draft Genome Sequences of Anaerolinea thermolimosa IMO-1, Bellilinea caldifistulae GOMI-1, Leptolinea tardivitalis YMTK-2, Levilinea saccharolytica KIBI-1,Longilinea arvoryzae KOME-1, Previously Described as Members of the Anaerolineaceae (Chloroflexi).</title>
        <authorList>
            <person name="Sekiguchi Y."/>
            <person name="Ohashi A."/>
            <person name="Matsuura N."/>
            <person name="Tourlousse M.D."/>
        </authorList>
    </citation>
    <scope>NUCLEOTIDE SEQUENCE [LARGE SCALE GENOMIC DNA]</scope>
    <source>
        <strain evidence="3">KOME-1</strain>
    </source>
</reference>
<dbReference type="InterPro" id="IPR036397">
    <property type="entry name" value="RNaseH_sf"/>
</dbReference>
<dbReference type="PANTHER" id="PTHR47649">
    <property type="entry name" value="RIBONUCLEASE D"/>
    <property type="match status" value="1"/>
</dbReference>
<dbReference type="InterPro" id="IPR012337">
    <property type="entry name" value="RNaseH-like_sf"/>
</dbReference>
<evidence type="ECO:0000256" key="1">
    <source>
        <dbReference type="SAM" id="MobiDB-lite"/>
    </source>
</evidence>
<dbReference type="SMART" id="SM00474">
    <property type="entry name" value="35EXOc"/>
    <property type="match status" value="1"/>
</dbReference>
<dbReference type="PROSITE" id="PS50967">
    <property type="entry name" value="HRDC"/>
    <property type="match status" value="2"/>
</dbReference>
<evidence type="ECO:0000313" key="4">
    <source>
        <dbReference type="Proteomes" id="UP000055060"/>
    </source>
</evidence>
<dbReference type="InterPro" id="IPR002121">
    <property type="entry name" value="HRDC_dom"/>
</dbReference>
<evidence type="ECO:0000313" key="3">
    <source>
        <dbReference type="EMBL" id="GAP13994.1"/>
    </source>
</evidence>
<sequence>MIQAIISRMLNEILKDPVWVDSYHKLDRIVADLAGSPFLAVDTESNSLFAYQEQVCLIQFSTPTSDYLIDPLAISDLSPLEPIFSDPQTEKIFHAAEYDIICLKRDFGFSFNNLFDTMVAARILGRPAVGLGSVLEAEFGIQLDKRYQRANWGQRPLPPAQKTYARFDSHYLIALRQRLSAELIDCGLWELAQEDFNRLCQTPIPVLDNPSDACWRLAGRTEITPRQAAVLQALCTYRDTRARQTNQPQFKVLSNSALVELALAAPQNRSELMGIQSISPRLLERHAEGLLNAIRQGQLAAPPPRPRRNHHRDEELSNRQDALRLWRKETAQSLKVESDVVLPRDVMQAIADVNPENLNALEKIMESVPYRFKRFGADILHAIQN</sequence>
<dbReference type="GO" id="GO:0008408">
    <property type="term" value="F:3'-5' exonuclease activity"/>
    <property type="evidence" value="ECO:0007669"/>
    <property type="project" value="InterPro"/>
</dbReference>
<dbReference type="Gene3D" id="1.10.150.80">
    <property type="entry name" value="HRDC domain"/>
    <property type="match status" value="2"/>
</dbReference>
<feature type="domain" description="HRDC" evidence="2">
    <location>
        <begin position="313"/>
        <end position="385"/>
    </location>
</feature>
<dbReference type="Gene3D" id="3.30.420.10">
    <property type="entry name" value="Ribonuclease H-like superfamily/Ribonuclease H"/>
    <property type="match status" value="1"/>
</dbReference>
<proteinExistence type="predicted"/>
<feature type="domain" description="HRDC" evidence="2">
    <location>
        <begin position="224"/>
        <end position="304"/>
    </location>
</feature>
<dbReference type="PANTHER" id="PTHR47649:SF1">
    <property type="entry name" value="RIBONUCLEASE D"/>
    <property type="match status" value="1"/>
</dbReference>
<feature type="region of interest" description="Disordered" evidence="1">
    <location>
        <begin position="296"/>
        <end position="319"/>
    </location>
</feature>
<dbReference type="AlphaFoldDB" id="A0A0S7BK18"/>
<name>A0A0S7BK18_9CHLR</name>
<organism evidence="3">
    <name type="scientific">Longilinea arvoryzae</name>
    <dbReference type="NCBI Taxonomy" id="360412"/>
    <lineage>
        <taxon>Bacteria</taxon>
        <taxon>Bacillati</taxon>
        <taxon>Chloroflexota</taxon>
        <taxon>Anaerolineae</taxon>
        <taxon>Anaerolineales</taxon>
        <taxon>Anaerolineaceae</taxon>
        <taxon>Longilinea</taxon>
    </lineage>
</organism>
<gene>
    <name evidence="3" type="ORF">LARV_01754</name>
</gene>
<dbReference type="Pfam" id="PF01612">
    <property type="entry name" value="DNA_pol_A_exo1"/>
    <property type="match status" value="1"/>
</dbReference>